<protein>
    <submittedName>
        <fullName evidence="1">Uncharacterized protein</fullName>
    </submittedName>
</protein>
<evidence type="ECO:0000313" key="2">
    <source>
        <dbReference type="Proteomes" id="UP000255335"/>
    </source>
</evidence>
<proteinExistence type="predicted"/>
<dbReference type="EMBL" id="UGHZ01000001">
    <property type="protein sequence ID" value="STP08978.1"/>
    <property type="molecule type" value="Genomic_DNA"/>
</dbReference>
<organism evidence="1 2">
    <name type="scientific">Helicobacter cinaedi</name>
    <dbReference type="NCBI Taxonomy" id="213"/>
    <lineage>
        <taxon>Bacteria</taxon>
        <taxon>Pseudomonadati</taxon>
        <taxon>Campylobacterota</taxon>
        <taxon>Epsilonproteobacteria</taxon>
        <taxon>Campylobacterales</taxon>
        <taxon>Helicobacteraceae</taxon>
        <taxon>Helicobacter</taxon>
    </lineage>
</organism>
<dbReference type="AlphaFoldDB" id="A0A377JMJ6"/>
<name>A0A377JMJ6_9HELI</name>
<reference evidence="1 2" key="1">
    <citation type="submission" date="2018-06" db="EMBL/GenBank/DDBJ databases">
        <authorList>
            <consortium name="Pathogen Informatics"/>
            <person name="Doyle S."/>
        </authorList>
    </citation>
    <scope>NUCLEOTIDE SEQUENCE [LARGE SCALE GENOMIC DNA]</scope>
    <source>
        <strain evidence="1 2">NCTC12221</strain>
    </source>
</reference>
<evidence type="ECO:0000313" key="1">
    <source>
        <dbReference type="EMBL" id="STP08978.1"/>
    </source>
</evidence>
<gene>
    <name evidence="1" type="ORF">NCTC12221_00405</name>
</gene>
<accession>A0A377JMJ6</accession>
<dbReference type="Proteomes" id="UP000255335">
    <property type="component" value="Unassembled WGS sequence"/>
</dbReference>
<sequence>MSLRELMIKRANDIVEEEVLRRSEKELRNSNMKVKRELIKQIREEGYSMLTRPRHIDPKRTKIYPHITAQQEADMLERGELLLKILYNDNNNGMVEALYVYWANETRKEAKHPWYIERQEAWKKTIAQDGMSLSDEI</sequence>